<dbReference type="PROSITE" id="PS00866">
    <property type="entry name" value="CPSASE_1"/>
    <property type="match status" value="1"/>
</dbReference>
<dbReference type="SUPFAM" id="SSF52440">
    <property type="entry name" value="PreATP-grasp domain"/>
    <property type="match status" value="1"/>
</dbReference>
<dbReference type="SMART" id="SM00878">
    <property type="entry name" value="Biotin_carb_C"/>
    <property type="match status" value="1"/>
</dbReference>
<evidence type="ECO:0000256" key="3">
    <source>
        <dbReference type="ARBA" id="ARBA00022741"/>
    </source>
</evidence>
<dbReference type="Gene3D" id="3.30.470.20">
    <property type="entry name" value="ATP-grasp fold, B domain"/>
    <property type="match status" value="1"/>
</dbReference>
<dbReference type="InterPro" id="IPR011761">
    <property type="entry name" value="ATP-grasp"/>
</dbReference>
<evidence type="ECO:0000313" key="10">
    <source>
        <dbReference type="EMBL" id="NMJ43932.1"/>
    </source>
</evidence>
<evidence type="ECO:0000256" key="5">
    <source>
        <dbReference type="ARBA" id="ARBA00023267"/>
    </source>
</evidence>
<evidence type="ECO:0000259" key="7">
    <source>
        <dbReference type="PROSITE" id="PS50968"/>
    </source>
</evidence>
<dbReference type="FunFam" id="3.40.50.20:FF:000010">
    <property type="entry name" value="Propionyl-CoA carboxylase subunit alpha"/>
    <property type="match status" value="1"/>
</dbReference>
<dbReference type="EMBL" id="JABBKX010000010">
    <property type="protein sequence ID" value="NMJ43932.1"/>
    <property type="molecule type" value="Genomic_DNA"/>
</dbReference>
<dbReference type="SUPFAM" id="SSF51230">
    <property type="entry name" value="Single hybrid motif"/>
    <property type="match status" value="1"/>
</dbReference>
<dbReference type="PANTHER" id="PTHR18866">
    <property type="entry name" value="CARBOXYLASE:PYRUVATE/ACETYL-COA/PROPIONYL-COA CARBOXYLASE"/>
    <property type="match status" value="1"/>
</dbReference>
<dbReference type="InterPro" id="IPR011764">
    <property type="entry name" value="Biotin_carboxylation_dom"/>
</dbReference>
<comment type="caution">
    <text evidence="10">The sequence shown here is derived from an EMBL/GenBank/DDBJ whole genome shotgun (WGS) entry which is preliminary data.</text>
</comment>
<keyword evidence="4 6" id="KW-0067">ATP-binding</keyword>
<evidence type="ECO:0000256" key="6">
    <source>
        <dbReference type="PROSITE-ProRule" id="PRU00409"/>
    </source>
</evidence>
<dbReference type="InterPro" id="IPR001882">
    <property type="entry name" value="Biotin_BS"/>
</dbReference>
<feature type="domain" description="Lipoyl-binding" evidence="7">
    <location>
        <begin position="585"/>
        <end position="660"/>
    </location>
</feature>
<accession>A0A848EJ04</accession>
<dbReference type="PROSITE" id="PS00188">
    <property type="entry name" value="BIOTIN"/>
    <property type="match status" value="1"/>
</dbReference>
<dbReference type="InterPro" id="IPR000089">
    <property type="entry name" value="Biotin_lipoyl"/>
</dbReference>
<reference evidence="10 11" key="1">
    <citation type="submission" date="2020-03" db="EMBL/GenBank/DDBJ databases">
        <authorList>
            <person name="Sun Q."/>
        </authorList>
    </citation>
    <scope>NUCLEOTIDE SEQUENCE [LARGE SCALE GENOMIC DNA]</scope>
    <source>
        <strain evidence="10 11">JC162</strain>
    </source>
</reference>
<dbReference type="InterPro" id="IPR013815">
    <property type="entry name" value="ATP_grasp_subdomain_1"/>
</dbReference>
<dbReference type="SUPFAM" id="SSF51246">
    <property type="entry name" value="Rudiment single hybrid motif"/>
    <property type="match status" value="1"/>
</dbReference>
<dbReference type="Pfam" id="PF02786">
    <property type="entry name" value="CPSase_L_D2"/>
    <property type="match status" value="1"/>
</dbReference>
<evidence type="ECO:0000259" key="9">
    <source>
        <dbReference type="PROSITE" id="PS50979"/>
    </source>
</evidence>
<proteinExistence type="predicted"/>
<evidence type="ECO:0000256" key="2">
    <source>
        <dbReference type="ARBA" id="ARBA00022598"/>
    </source>
</evidence>
<keyword evidence="5" id="KW-0092">Biotin</keyword>
<dbReference type="Gene3D" id="3.30.700.40">
    <property type="match status" value="1"/>
</dbReference>
<dbReference type="Pfam" id="PF21139">
    <property type="entry name" value="BT_MCC_alpha"/>
    <property type="match status" value="1"/>
</dbReference>
<dbReference type="PROSITE" id="PS50975">
    <property type="entry name" value="ATP_GRASP"/>
    <property type="match status" value="1"/>
</dbReference>
<dbReference type="InterPro" id="IPR011054">
    <property type="entry name" value="Rudment_hybrid_motif"/>
</dbReference>
<dbReference type="InterPro" id="IPR011053">
    <property type="entry name" value="Single_hybrid_motif"/>
</dbReference>
<dbReference type="InterPro" id="IPR016185">
    <property type="entry name" value="PreATP-grasp_dom_sf"/>
</dbReference>
<dbReference type="Gene3D" id="3.30.1490.20">
    <property type="entry name" value="ATP-grasp fold, A domain"/>
    <property type="match status" value="1"/>
</dbReference>
<keyword evidence="11" id="KW-1185">Reference proteome</keyword>
<dbReference type="FunFam" id="3.30.1490.20:FF:000003">
    <property type="entry name" value="acetyl-CoA carboxylase isoform X1"/>
    <property type="match status" value="1"/>
</dbReference>
<gene>
    <name evidence="10" type="ORF">GWK16_21980</name>
</gene>
<dbReference type="PROSITE" id="PS50968">
    <property type="entry name" value="BIOTINYL_LIPOYL"/>
    <property type="match status" value="1"/>
</dbReference>
<evidence type="ECO:0000313" key="11">
    <source>
        <dbReference type="Proteomes" id="UP000548582"/>
    </source>
</evidence>
<dbReference type="PROSITE" id="PS00867">
    <property type="entry name" value="CPSASE_2"/>
    <property type="match status" value="1"/>
</dbReference>
<feature type="domain" description="Biotin carboxylation" evidence="9">
    <location>
        <begin position="1"/>
        <end position="445"/>
    </location>
</feature>
<name>A0A848EJ04_9PROT</name>
<organism evidence="10 11">
    <name type="scientific">Neoroseomonas marina</name>
    <dbReference type="NCBI Taxonomy" id="1232220"/>
    <lineage>
        <taxon>Bacteria</taxon>
        <taxon>Pseudomonadati</taxon>
        <taxon>Pseudomonadota</taxon>
        <taxon>Alphaproteobacteria</taxon>
        <taxon>Acetobacterales</taxon>
        <taxon>Acetobacteraceae</taxon>
        <taxon>Neoroseomonas</taxon>
    </lineage>
</organism>
<protein>
    <submittedName>
        <fullName evidence="10">Biotin/lipoyl-binding protein</fullName>
    </submittedName>
</protein>
<dbReference type="PROSITE" id="PS50979">
    <property type="entry name" value="BC"/>
    <property type="match status" value="1"/>
</dbReference>
<dbReference type="Pfam" id="PF00364">
    <property type="entry name" value="Biotin_lipoyl"/>
    <property type="match status" value="1"/>
</dbReference>
<keyword evidence="2" id="KW-0436">Ligase</keyword>
<dbReference type="InterPro" id="IPR005482">
    <property type="entry name" value="Biotin_COase_C"/>
</dbReference>
<evidence type="ECO:0000256" key="4">
    <source>
        <dbReference type="ARBA" id="ARBA00022840"/>
    </source>
</evidence>
<dbReference type="GO" id="GO:0046872">
    <property type="term" value="F:metal ion binding"/>
    <property type="evidence" value="ECO:0007669"/>
    <property type="project" value="InterPro"/>
</dbReference>
<dbReference type="Gene3D" id="2.40.50.100">
    <property type="match status" value="1"/>
</dbReference>
<dbReference type="PANTHER" id="PTHR18866:SF33">
    <property type="entry name" value="METHYLCROTONOYL-COA CARBOXYLASE SUBUNIT ALPHA, MITOCHONDRIAL-RELATED"/>
    <property type="match status" value="1"/>
</dbReference>
<dbReference type="InterPro" id="IPR005481">
    <property type="entry name" value="BC-like_N"/>
</dbReference>
<dbReference type="RefSeq" id="WP_170056120.1">
    <property type="nucleotide sequence ID" value="NZ_JABBKX010000010.1"/>
</dbReference>
<dbReference type="AlphaFoldDB" id="A0A848EJ04"/>
<feature type="domain" description="ATP-grasp" evidence="8">
    <location>
        <begin position="120"/>
        <end position="316"/>
    </location>
</feature>
<dbReference type="InterPro" id="IPR048429">
    <property type="entry name" value="MCC_alpha_BT"/>
</dbReference>
<dbReference type="InterPro" id="IPR005479">
    <property type="entry name" value="CPAse_ATP-bd"/>
</dbReference>
<dbReference type="Proteomes" id="UP000548582">
    <property type="component" value="Unassembled WGS sequence"/>
</dbReference>
<dbReference type="GO" id="GO:0005524">
    <property type="term" value="F:ATP binding"/>
    <property type="evidence" value="ECO:0007669"/>
    <property type="project" value="UniProtKB-UniRule"/>
</dbReference>
<dbReference type="FunFam" id="3.30.470.20:FF:000028">
    <property type="entry name" value="Methylcrotonoyl-CoA carboxylase subunit alpha, mitochondrial"/>
    <property type="match status" value="1"/>
</dbReference>
<dbReference type="GO" id="GO:0016874">
    <property type="term" value="F:ligase activity"/>
    <property type="evidence" value="ECO:0007669"/>
    <property type="project" value="UniProtKB-KW"/>
</dbReference>
<dbReference type="Pfam" id="PF00289">
    <property type="entry name" value="Biotin_carb_N"/>
    <property type="match status" value="1"/>
</dbReference>
<dbReference type="SUPFAM" id="SSF56059">
    <property type="entry name" value="Glutathione synthetase ATP-binding domain-like"/>
    <property type="match status" value="1"/>
</dbReference>
<evidence type="ECO:0000259" key="8">
    <source>
        <dbReference type="PROSITE" id="PS50975"/>
    </source>
</evidence>
<keyword evidence="3 6" id="KW-0547">Nucleotide-binding</keyword>
<dbReference type="Pfam" id="PF02785">
    <property type="entry name" value="Biotin_carb_C"/>
    <property type="match status" value="1"/>
</dbReference>
<dbReference type="CDD" id="cd06850">
    <property type="entry name" value="biotinyl_domain"/>
    <property type="match status" value="1"/>
</dbReference>
<sequence>MFRSLLIANRGEIACRIMRTAQRMGIRCIAVFSEADANALHVALADEAYPIGAAPTRDSYLRAHRIIEVARTAGAEAIHPGYGFLSENADFAEACAAVGIAFVGPPPSAIRAMGSKAESKALMVAAGVPVVPGYHGEDQSEERLAAEAARIGFPVLIKASAGGGGKGMRPVHSAADFLDELAGARREARAAFGDDRVLLERYLQKPRHVEVQVFADRHGNTLHLHTRDCSVQRRHQKVLEEAPAPDLSPALRARLHDSAVAAARAVGYVNAGTVEFIVEGEDAFFMEMNTRLQVEHPVTEMVTGLDLVEWQLRVAAGEALPLTAAPEPRGHSVEVRLYAEDPAHDFRPSTGRLRHFGTPAASDDLRIETGVRSGDAITPHYDPMIAKIVAWGPDRPAALARLHAALLGTEVGGLATNLGFLARLAAHPAMRAAELDTGFLARHREALIPSPEAAPAEAVAAAAAMHLLWRWGEDAGAALRGGTASPWDRKDGWRLQGVAAVHLRLKDGAAIREVNVSLRRGAMSIAVDGGAAIDVAARWREGGASVSLGGVERRICYAQDNEVIEIGWRDDRFVFGLIDSYAPAGGEAAAEGRLSAPIPGRVVQVLVAAGDRVARGQVVAILEAMKTELRIAAPADGIVAHVGCAAGDSVEEGTEIVTLAPPDGDGSPP</sequence>
<comment type="cofactor">
    <cofactor evidence="1">
        <name>biotin</name>
        <dbReference type="ChEBI" id="CHEBI:57586"/>
    </cofactor>
</comment>
<dbReference type="InterPro" id="IPR050856">
    <property type="entry name" value="Biotin_carboxylase_complex"/>
</dbReference>
<dbReference type="Gene3D" id="3.40.50.20">
    <property type="match status" value="1"/>
</dbReference>
<evidence type="ECO:0000256" key="1">
    <source>
        <dbReference type="ARBA" id="ARBA00001953"/>
    </source>
</evidence>